<feature type="domain" description="Heterokaryon incompatibility" evidence="2">
    <location>
        <begin position="219"/>
        <end position="374"/>
    </location>
</feature>
<dbReference type="InterPro" id="IPR010730">
    <property type="entry name" value="HET"/>
</dbReference>
<organism evidence="3 4">
    <name type="scientific">Coniochaeta ligniaria NRRL 30616</name>
    <dbReference type="NCBI Taxonomy" id="1408157"/>
    <lineage>
        <taxon>Eukaryota</taxon>
        <taxon>Fungi</taxon>
        <taxon>Dikarya</taxon>
        <taxon>Ascomycota</taxon>
        <taxon>Pezizomycotina</taxon>
        <taxon>Sordariomycetes</taxon>
        <taxon>Sordariomycetidae</taxon>
        <taxon>Coniochaetales</taxon>
        <taxon>Coniochaetaceae</taxon>
        <taxon>Coniochaeta</taxon>
    </lineage>
</organism>
<name>A0A1J7JTA8_9PEZI</name>
<evidence type="ECO:0000313" key="4">
    <source>
        <dbReference type="Proteomes" id="UP000182658"/>
    </source>
</evidence>
<dbReference type="InParanoid" id="A0A1J7JTA8"/>
<evidence type="ECO:0000313" key="3">
    <source>
        <dbReference type="EMBL" id="OIW30986.1"/>
    </source>
</evidence>
<dbReference type="STRING" id="1408157.A0A1J7JTA8"/>
<dbReference type="PANTHER" id="PTHR33112">
    <property type="entry name" value="DOMAIN PROTEIN, PUTATIVE-RELATED"/>
    <property type="match status" value="1"/>
</dbReference>
<dbReference type="OrthoDB" id="3789824at2759"/>
<feature type="compositionally biased region" description="Basic and acidic residues" evidence="1">
    <location>
        <begin position="600"/>
        <end position="616"/>
    </location>
</feature>
<reference evidence="3 4" key="1">
    <citation type="submission" date="2016-10" db="EMBL/GenBank/DDBJ databases">
        <title>Draft genome sequence of Coniochaeta ligniaria NRRL30616, a lignocellulolytic fungus for bioabatement of inhibitors in plant biomass hydrolysates.</title>
        <authorList>
            <consortium name="DOE Joint Genome Institute"/>
            <person name="Jimenez D.J."/>
            <person name="Hector R.E."/>
            <person name="Riley R."/>
            <person name="Sun H."/>
            <person name="Grigoriev I.V."/>
            <person name="Van Elsas J.D."/>
            <person name="Nichols N.N."/>
        </authorList>
    </citation>
    <scope>NUCLEOTIDE SEQUENCE [LARGE SCALE GENOMIC DNA]</scope>
    <source>
        <strain evidence="3 4">NRRL 30616</strain>
    </source>
</reference>
<dbReference type="AlphaFoldDB" id="A0A1J7JTA8"/>
<dbReference type="PANTHER" id="PTHR33112:SF16">
    <property type="entry name" value="HETEROKARYON INCOMPATIBILITY DOMAIN-CONTAINING PROTEIN"/>
    <property type="match status" value="1"/>
</dbReference>
<accession>A0A1J7JTA8</accession>
<dbReference type="EMBL" id="KV875096">
    <property type="protein sequence ID" value="OIW30986.1"/>
    <property type="molecule type" value="Genomic_DNA"/>
</dbReference>
<gene>
    <name evidence="3" type="ORF">CONLIGDRAFT_679734</name>
</gene>
<dbReference type="Pfam" id="PF06985">
    <property type="entry name" value="HET"/>
    <property type="match status" value="1"/>
</dbReference>
<keyword evidence="4" id="KW-1185">Reference proteome</keyword>
<proteinExistence type="predicted"/>
<dbReference type="Proteomes" id="UP000182658">
    <property type="component" value="Unassembled WGS sequence"/>
</dbReference>
<evidence type="ECO:0000259" key="2">
    <source>
        <dbReference type="Pfam" id="PF06985"/>
    </source>
</evidence>
<evidence type="ECO:0000256" key="1">
    <source>
        <dbReference type="SAM" id="MobiDB-lite"/>
    </source>
</evidence>
<feature type="region of interest" description="Disordered" evidence="1">
    <location>
        <begin position="600"/>
        <end position="623"/>
    </location>
</feature>
<sequence>MSAPTTGPHVSARVSRAILSYAQNMAATTWCSVCHSLDPGGPLLKRKVLLRSPLGAATQTESTDFDLRDQWGSGRVALVDRTLDELSRSGKDGCPWCDLVSRACAALGIRGVEANIWLEAGQNPKMTIWGATSEATSFELFTSEGDSPPSWGVFHPLKLVSSNASIAQSLPFLESRLSLCLASHKVCSLDSTCMPARLLQLSSGGCRVISTTDMDVEPYIALSYCWGRVAGLRKYRTIRENLAANMTFIARDELPLAIQDAMTLTQLLHIKYLWIDALCIVQDDTSDWELHVAEMGVIYRHAHLVIAAGSSSNSNESFLGPPDRPSPIGLDFAYNGESGRVFCRKIQGAGIHENYEGMYGGCDPLDSRGWTLQERILATRVVIFSSTELQWICKHSRTCEANHGDTNQQDLTVYGLTNASETYAFWHRLVKEYSRRHLSYTSDKLPALAGIASIAAALIGAADGSYLSGLWQGNLLHDLCWERHLWEIVPWRATKEWRAPSFSWASVEGNVLYNDEGISGGGGVYLTEILDSGCRPSSASNPFGAVVDGFVRLRGPLKACRIQAHPRAGRGFIWSHVVHVIGSPWKVEFRADVPLARAAASREDPESEDSHPRGELDFTAVRGRAGGDDPPLVGGESAWMLVVGFWHQKYKSRAEKTDMWVSCIILGRSLRRAGAFERLGFVNTHWPPWGSKFPHAPYLDLIPFIFGEEDKTELVIV</sequence>
<protein>
    <submittedName>
        <fullName evidence="3">HET-domain-containing protein</fullName>
    </submittedName>
</protein>